<gene>
    <name evidence="2" type="ORF">C9374_001862</name>
</gene>
<feature type="domain" description="F-box" evidence="1">
    <location>
        <begin position="30"/>
        <end position="70"/>
    </location>
</feature>
<dbReference type="SUPFAM" id="SSF81383">
    <property type="entry name" value="F-box domain"/>
    <property type="match status" value="1"/>
</dbReference>
<dbReference type="EMBL" id="PYSW02000014">
    <property type="protein sequence ID" value="KAG2386827.1"/>
    <property type="molecule type" value="Genomic_DNA"/>
</dbReference>
<name>A0AA88GQ49_NAELO</name>
<proteinExistence type="predicted"/>
<accession>A0AA88GQ49</accession>
<organism evidence="2 3">
    <name type="scientific">Naegleria lovaniensis</name>
    <name type="common">Amoeba</name>
    <dbReference type="NCBI Taxonomy" id="51637"/>
    <lineage>
        <taxon>Eukaryota</taxon>
        <taxon>Discoba</taxon>
        <taxon>Heterolobosea</taxon>
        <taxon>Tetramitia</taxon>
        <taxon>Eutetramitia</taxon>
        <taxon>Vahlkampfiidae</taxon>
        <taxon>Naegleria</taxon>
    </lineage>
</organism>
<protein>
    <recommendedName>
        <fullName evidence="1">F-box domain-containing protein</fullName>
    </recommendedName>
</protein>
<dbReference type="GeneID" id="68094318"/>
<dbReference type="Gene3D" id="1.20.1280.50">
    <property type="match status" value="1"/>
</dbReference>
<dbReference type="InterPro" id="IPR036047">
    <property type="entry name" value="F-box-like_dom_sf"/>
</dbReference>
<reference evidence="2 3" key="1">
    <citation type="journal article" date="2018" name="BMC Genomics">
        <title>The genome of Naegleria lovaniensis, the basis for a comparative approach to unravel pathogenicity factors of the human pathogenic amoeba N. fowleri.</title>
        <authorList>
            <person name="Liechti N."/>
            <person name="Schurch N."/>
            <person name="Bruggmann R."/>
            <person name="Wittwer M."/>
        </authorList>
    </citation>
    <scope>NUCLEOTIDE SEQUENCE [LARGE SCALE GENOMIC DNA]</scope>
    <source>
        <strain evidence="2 3">ATCC 30569</strain>
    </source>
</reference>
<evidence type="ECO:0000259" key="1">
    <source>
        <dbReference type="SMART" id="SM00256"/>
    </source>
</evidence>
<keyword evidence="3" id="KW-1185">Reference proteome</keyword>
<sequence>MIANDREKGDSVDKVHHSDDDQSTIITSELSLDSVFLIMEFLPLSDIHQMLLVCKSWNRLEKFEIFWKQILSHYLKSHERKYESLLKSSPSKHHTIVYNTLIGQLKKFYELHIIKERAVNREKFIQYMEQEEDSERSITFGARFKKLFISAILAHFNLKFSRTWNIISNQKFHYHLEKWLLSICNIGENSTYRSGTVCDLLFETLDHIIKKPKDGFLFQSFRTNQLIELTSFIFCELQKNSQQCKFDLKIFLEKFNPIITESHLLGYFTFMLSPNTQLYFTEYVKQPGNFIISNDHTITQELQIRSIFEKLVYHCFHNANLEPLRLAKTLFCELNKLKAWLNFITSFHSSQLIHCDILCSYQVYTTNYELYCCTVMEFLEIMEIEHLDVTQYQFCFLVSNLRFIDLCEDYFLPRHLLNSEDMKYLFHAHGQDKPHVAKYILKKFDVDIYGTSLFRNGSSGNMILNYFQFHYSISPSPSQSFGYLFTPEFGYETIDLNKLLQTSTMTMQDLKLTIRHTMLNLLSYEDIDESYELIFTRFKPLDLGAHFIVQLISTIRNTLDWTLIENGSQKAKAIQLAMDHIFVTTTITTTTTTNKEQKMSFSSYSQSIMQPSIVKEMIHDPSRFMNFDDTSEQYHVGLYLHALQCIKDLTEHAFKGQSSR</sequence>
<dbReference type="SMART" id="SM00256">
    <property type="entry name" value="FBOX"/>
    <property type="match status" value="1"/>
</dbReference>
<dbReference type="RefSeq" id="XP_044550819.1">
    <property type="nucleotide sequence ID" value="XM_044691216.1"/>
</dbReference>
<dbReference type="Pfam" id="PF00646">
    <property type="entry name" value="F-box"/>
    <property type="match status" value="1"/>
</dbReference>
<comment type="caution">
    <text evidence="2">The sequence shown here is derived from an EMBL/GenBank/DDBJ whole genome shotgun (WGS) entry which is preliminary data.</text>
</comment>
<dbReference type="AlphaFoldDB" id="A0AA88GQ49"/>
<evidence type="ECO:0000313" key="3">
    <source>
        <dbReference type="Proteomes" id="UP000816034"/>
    </source>
</evidence>
<dbReference type="Proteomes" id="UP000816034">
    <property type="component" value="Unassembled WGS sequence"/>
</dbReference>
<dbReference type="CDD" id="cd09917">
    <property type="entry name" value="F-box_SF"/>
    <property type="match status" value="1"/>
</dbReference>
<evidence type="ECO:0000313" key="2">
    <source>
        <dbReference type="EMBL" id="KAG2386827.1"/>
    </source>
</evidence>
<dbReference type="InterPro" id="IPR001810">
    <property type="entry name" value="F-box_dom"/>
</dbReference>